<sequence length="233" mass="27147">MLALKAEQYMKFIKEVHSEISILKKNERNVINIASSYTYNKNYLPQVLSSYLKNNNNVNFVVVTDESSALFKKVCDKEVDVGFVRGTYNANICQKKICTAKAYLVTKRHFSKEKLLHLRKIEYKCSEKTRITLDNWIENNLNNNTSIINAGYVDVALEYVYNNLGFTCCFLDDNYLNIYNLVLTPLLDEDGEYITRNTWFIYNPAKKLSNCTKNFINYIESNIIGYDESNMNF</sequence>
<reference evidence="1" key="1">
    <citation type="submission" date="2016-08" db="EMBL/GenBank/DDBJ databases">
        <authorList>
            <person name="Ngugi D.K."/>
            <person name="Miyake S."/>
            <person name="Stingl U."/>
        </authorList>
    </citation>
    <scope>NUCLEOTIDE SEQUENCE</scope>
    <source>
        <strain evidence="1">SCG-D08WGA-EpuloA1</strain>
    </source>
</reference>
<comment type="caution">
    <text evidence="1">The sequence shown here is derived from an EMBL/GenBank/DDBJ whole genome shotgun (WGS) entry which is preliminary data.</text>
</comment>
<proteinExistence type="predicted"/>
<name>A0ACC8XJK6_9FIRM</name>
<accession>A0ACC8XJK6</accession>
<evidence type="ECO:0000313" key="1">
    <source>
        <dbReference type="EMBL" id="ONI45704.1"/>
    </source>
</evidence>
<dbReference type="Proteomes" id="UP000188637">
    <property type="component" value="Unassembled WGS sequence"/>
</dbReference>
<organism evidence="1 2">
    <name type="scientific">Candidatus Epulonipiscium fishelsonii</name>
    <dbReference type="NCBI Taxonomy" id="77094"/>
    <lineage>
        <taxon>Bacteria</taxon>
        <taxon>Bacillati</taxon>
        <taxon>Bacillota</taxon>
        <taxon>Clostridia</taxon>
        <taxon>Lachnospirales</taxon>
        <taxon>Lachnospiraceae</taxon>
        <taxon>Candidatus Epulonipiscium</taxon>
    </lineage>
</organism>
<protein>
    <submittedName>
        <fullName evidence="1">Uncharacterized protein</fullName>
    </submittedName>
</protein>
<evidence type="ECO:0000313" key="2">
    <source>
        <dbReference type="Proteomes" id="UP000188637"/>
    </source>
</evidence>
<dbReference type="EMBL" id="LJHD01000049">
    <property type="protein sequence ID" value="ONI45704.1"/>
    <property type="molecule type" value="Genomic_DNA"/>
</dbReference>
<keyword evidence="2" id="KW-1185">Reference proteome</keyword>
<gene>
    <name evidence="1" type="ORF">AN640_04215</name>
</gene>